<evidence type="ECO:0000256" key="11">
    <source>
        <dbReference type="HAMAP-Rule" id="MF_01547"/>
    </source>
</evidence>
<feature type="active site" description="Proton acceptor" evidence="11 12">
    <location>
        <position position="161"/>
    </location>
</feature>
<evidence type="ECO:0000256" key="3">
    <source>
        <dbReference type="ARBA" id="ARBA00022679"/>
    </source>
</evidence>
<dbReference type="Proteomes" id="UP000295830">
    <property type="component" value="Unassembled WGS sequence"/>
</dbReference>
<dbReference type="FunFam" id="3.40.50.150:FF:000005">
    <property type="entry name" value="Ribosomal RNA large subunit methyltransferase E"/>
    <property type="match status" value="1"/>
</dbReference>
<feature type="binding site" evidence="11">
    <location>
        <position position="121"/>
    </location>
    <ligand>
        <name>S-adenosyl-L-methionine</name>
        <dbReference type="ChEBI" id="CHEBI:59789"/>
    </ligand>
</feature>
<evidence type="ECO:0000256" key="9">
    <source>
        <dbReference type="ARBA" id="ARBA00042745"/>
    </source>
</evidence>
<reference evidence="15 16" key="1">
    <citation type="submission" date="2019-03" db="EMBL/GenBank/DDBJ databases">
        <title>Genomic Encyclopedia of Type Strains, Phase IV (KMG-IV): sequencing the most valuable type-strain genomes for metagenomic binning, comparative biology and taxonomic classification.</title>
        <authorList>
            <person name="Goeker M."/>
        </authorList>
    </citation>
    <scope>NUCLEOTIDE SEQUENCE [LARGE SCALE GENOMIC DNA]</scope>
    <source>
        <strain evidence="15 16">DSM 15505</strain>
    </source>
</reference>
<evidence type="ECO:0000259" key="14">
    <source>
        <dbReference type="Pfam" id="PF01728"/>
    </source>
</evidence>
<gene>
    <name evidence="11" type="primary">rlmE</name>
    <name evidence="11" type="synonym">ftsJ</name>
    <name evidence="11" type="synonym">rrmJ</name>
    <name evidence="15" type="ORF">DES49_1394</name>
</gene>
<sequence length="210" mass="22921">MARSKSSDRWLREHHGDPYVQKSREDGYRSRASYKLLEIDEKEGLFRRGQTVVDLGSAPGGWSQVAAEKVGDQGLVVASDILPMDAVPGVSFIQGDFTEQDVLDALLAEIGDRPVDVVISDMAPNMSGMAAIDIPGAMNLIELALDMAQQVLRPGGTFVTKVFQGEGFDALLKTMKSDFRRVATRKPGASRARSREQYQVCSGFRGRQGA</sequence>
<keyword evidence="4 11" id="KW-0949">S-adenosyl-L-methionine</keyword>
<dbReference type="GO" id="GO:0005737">
    <property type="term" value="C:cytoplasm"/>
    <property type="evidence" value="ECO:0007669"/>
    <property type="project" value="UniProtKB-SubCell"/>
</dbReference>
<evidence type="ECO:0000256" key="4">
    <source>
        <dbReference type="ARBA" id="ARBA00022691"/>
    </source>
</evidence>
<dbReference type="InterPro" id="IPR002877">
    <property type="entry name" value="RNA_MeTrfase_FtsJ_dom"/>
</dbReference>
<keyword evidence="3 11" id="KW-0808">Transferase</keyword>
<evidence type="ECO:0000256" key="2">
    <source>
        <dbReference type="ARBA" id="ARBA00022603"/>
    </source>
</evidence>
<dbReference type="Gene3D" id="3.40.50.150">
    <property type="entry name" value="Vaccinia Virus protein VP39"/>
    <property type="match status" value="1"/>
</dbReference>
<comment type="similarity">
    <text evidence="11">Belongs to the class I-like SAM-binding methyltransferase superfamily. RNA methyltransferase RlmE family.</text>
</comment>
<evidence type="ECO:0000256" key="8">
    <source>
        <dbReference type="ARBA" id="ARBA00041995"/>
    </source>
</evidence>
<dbReference type="AlphaFoldDB" id="A0A4R7K108"/>
<dbReference type="InterPro" id="IPR050082">
    <property type="entry name" value="RNA_methyltr_RlmE"/>
</dbReference>
<evidence type="ECO:0000256" key="7">
    <source>
        <dbReference type="ARBA" id="ARBA00041129"/>
    </source>
</evidence>
<dbReference type="PANTHER" id="PTHR10920:SF18">
    <property type="entry name" value="RRNA METHYLTRANSFERASE 2, MITOCHONDRIAL"/>
    <property type="match status" value="1"/>
</dbReference>
<keyword evidence="11" id="KW-0963">Cytoplasm</keyword>
<feature type="domain" description="Ribosomal RNA methyltransferase FtsJ" evidence="14">
    <location>
        <begin position="28"/>
        <end position="204"/>
    </location>
</feature>
<feature type="region of interest" description="Disordered" evidence="13">
    <location>
        <begin position="185"/>
        <end position="210"/>
    </location>
</feature>
<keyword evidence="1 11" id="KW-0698">rRNA processing</keyword>
<dbReference type="PANTHER" id="PTHR10920">
    <property type="entry name" value="RIBOSOMAL RNA METHYLTRANSFERASE"/>
    <property type="match status" value="1"/>
</dbReference>
<dbReference type="OrthoDB" id="9790080at2"/>
<dbReference type="InterPro" id="IPR029063">
    <property type="entry name" value="SAM-dependent_MTases_sf"/>
</dbReference>
<dbReference type="InterPro" id="IPR015507">
    <property type="entry name" value="rRNA-MeTfrase_E"/>
</dbReference>
<evidence type="ECO:0000256" key="1">
    <source>
        <dbReference type="ARBA" id="ARBA00022552"/>
    </source>
</evidence>
<dbReference type="GO" id="GO:0008650">
    <property type="term" value="F:rRNA (uridine-2'-O-)-methyltransferase activity"/>
    <property type="evidence" value="ECO:0007669"/>
    <property type="project" value="UniProtKB-UniRule"/>
</dbReference>
<dbReference type="EC" id="2.1.1.166" evidence="6 11"/>
<proteinExistence type="inferred from homology"/>
<dbReference type="CDD" id="cd02440">
    <property type="entry name" value="AdoMet_MTases"/>
    <property type="match status" value="1"/>
</dbReference>
<evidence type="ECO:0000256" key="13">
    <source>
        <dbReference type="SAM" id="MobiDB-lite"/>
    </source>
</evidence>
<feature type="binding site" evidence="11">
    <location>
        <position position="60"/>
    </location>
    <ligand>
        <name>S-adenosyl-L-methionine</name>
        <dbReference type="ChEBI" id="CHEBI:59789"/>
    </ligand>
</feature>
<comment type="caution">
    <text evidence="15">The sequence shown here is derived from an EMBL/GenBank/DDBJ whole genome shotgun (WGS) entry which is preliminary data.</text>
</comment>
<feature type="region of interest" description="Disordered" evidence="13">
    <location>
        <begin position="1"/>
        <end position="27"/>
    </location>
</feature>
<evidence type="ECO:0000256" key="10">
    <source>
        <dbReference type="ARBA" id="ARBA00048970"/>
    </source>
</evidence>
<protein>
    <recommendedName>
        <fullName evidence="7 11">Ribosomal RNA large subunit methyltransferase E</fullName>
        <ecNumber evidence="6 11">2.1.1.166</ecNumber>
    </recommendedName>
    <alternativeName>
        <fullName evidence="9 11">23S rRNA Um2552 methyltransferase</fullName>
    </alternativeName>
    <alternativeName>
        <fullName evidence="8 11">rRNA (uridine-2'-O-)-methyltransferase</fullName>
    </alternativeName>
</protein>
<keyword evidence="16" id="KW-1185">Reference proteome</keyword>
<organism evidence="15 16">
    <name type="scientific">Halospina denitrificans</name>
    <dbReference type="NCBI Taxonomy" id="332522"/>
    <lineage>
        <taxon>Bacteria</taxon>
        <taxon>Pseudomonadati</taxon>
        <taxon>Pseudomonadota</taxon>
        <taxon>Gammaproteobacteria</taxon>
        <taxon>Halospina</taxon>
    </lineage>
</organism>
<dbReference type="PIRSF" id="PIRSF005461">
    <property type="entry name" value="23S_rRNA_mtase"/>
    <property type="match status" value="1"/>
</dbReference>
<evidence type="ECO:0000313" key="16">
    <source>
        <dbReference type="Proteomes" id="UP000295830"/>
    </source>
</evidence>
<feature type="binding site" evidence="11">
    <location>
        <position position="62"/>
    </location>
    <ligand>
        <name>S-adenosyl-L-methionine</name>
        <dbReference type="ChEBI" id="CHEBI:59789"/>
    </ligand>
</feature>
<comment type="function">
    <text evidence="5 11">Specifically methylates the uridine in position 2552 of 23S rRNA at the 2'-O position of the ribose in the fully assembled 50S ribosomal subunit.</text>
</comment>
<feature type="binding site" evidence="11">
    <location>
        <position position="96"/>
    </location>
    <ligand>
        <name>S-adenosyl-L-methionine</name>
        <dbReference type="ChEBI" id="CHEBI:59789"/>
    </ligand>
</feature>
<comment type="catalytic activity">
    <reaction evidence="10 11">
        <text>uridine(2552) in 23S rRNA + S-adenosyl-L-methionine = 2'-O-methyluridine(2552) in 23S rRNA + S-adenosyl-L-homocysteine + H(+)</text>
        <dbReference type="Rhea" id="RHEA:42720"/>
        <dbReference type="Rhea" id="RHEA-COMP:10202"/>
        <dbReference type="Rhea" id="RHEA-COMP:10203"/>
        <dbReference type="ChEBI" id="CHEBI:15378"/>
        <dbReference type="ChEBI" id="CHEBI:57856"/>
        <dbReference type="ChEBI" id="CHEBI:59789"/>
        <dbReference type="ChEBI" id="CHEBI:65315"/>
        <dbReference type="ChEBI" id="CHEBI:74478"/>
        <dbReference type="EC" id="2.1.1.166"/>
    </reaction>
</comment>
<dbReference type="RefSeq" id="WP_133735636.1">
    <property type="nucleotide sequence ID" value="NZ_SOAX01000002.1"/>
</dbReference>
<dbReference type="Pfam" id="PF01728">
    <property type="entry name" value="FtsJ"/>
    <property type="match status" value="1"/>
</dbReference>
<evidence type="ECO:0000256" key="5">
    <source>
        <dbReference type="ARBA" id="ARBA00037569"/>
    </source>
</evidence>
<dbReference type="NCBIfam" id="NF008390">
    <property type="entry name" value="PRK11188.1"/>
    <property type="match status" value="1"/>
</dbReference>
<feature type="binding site" evidence="11">
    <location>
        <position position="80"/>
    </location>
    <ligand>
        <name>S-adenosyl-L-methionine</name>
        <dbReference type="ChEBI" id="CHEBI:59789"/>
    </ligand>
</feature>
<dbReference type="HAMAP" id="MF_01547">
    <property type="entry name" value="RNA_methyltr_E"/>
    <property type="match status" value="1"/>
</dbReference>
<evidence type="ECO:0000256" key="6">
    <source>
        <dbReference type="ARBA" id="ARBA00038861"/>
    </source>
</evidence>
<evidence type="ECO:0000313" key="15">
    <source>
        <dbReference type="EMBL" id="TDT43573.1"/>
    </source>
</evidence>
<evidence type="ECO:0000256" key="12">
    <source>
        <dbReference type="PIRSR" id="PIRSR005461-1"/>
    </source>
</evidence>
<keyword evidence="2 11" id="KW-0489">Methyltransferase</keyword>
<accession>A0A4R7K108</accession>
<name>A0A4R7K108_9GAMM</name>
<dbReference type="EMBL" id="SOAX01000002">
    <property type="protein sequence ID" value="TDT43573.1"/>
    <property type="molecule type" value="Genomic_DNA"/>
</dbReference>
<dbReference type="SUPFAM" id="SSF53335">
    <property type="entry name" value="S-adenosyl-L-methionine-dependent methyltransferases"/>
    <property type="match status" value="1"/>
</dbReference>
<comment type="subcellular location">
    <subcellularLocation>
        <location evidence="11">Cytoplasm</location>
    </subcellularLocation>
</comment>